<dbReference type="RefSeq" id="WP_220207810.1">
    <property type="nucleotide sequence ID" value="NZ_BNJK01000001.1"/>
</dbReference>
<proteinExistence type="predicted"/>
<dbReference type="Proteomes" id="UP000597444">
    <property type="component" value="Unassembled WGS sequence"/>
</dbReference>
<gene>
    <name evidence="6" type="ORF">KSF_072800</name>
</gene>
<name>A0A8J3N7J5_9CHLR</name>
<evidence type="ECO:0000313" key="7">
    <source>
        <dbReference type="Proteomes" id="UP000597444"/>
    </source>
</evidence>
<accession>A0A8J3N7J5</accession>
<evidence type="ECO:0000259" key="5">
    <source>
        <dbReference type="PROSITE" id="PS50977"/>
    </source>
</evidence>
<evidence type="ECO:0000256" key="4">
    <source>
        <dbReference type="PROSITE-ProRule" id="PRU00335"/>
    </source>
</evidence>
<dbReference type="Gene3D" id="1.10.357.10">
    <property type="entry name" value="Tetracycline Repressor, domain 2"/>
    <property type="match status" value="1"/>
</dbReference>
<dbReference type="InterPro" id="IPR011075">
    <property type="entry name" value="TetR_C"/>
</dbReference>
<sequence>MARPKAFDRQEMLDKAMELFWLRGYEATSIHDLLAYLGINRQSLYDTFGDKHALFLAALNRYEERGKASIIATLEQPGSKKEAIERVFRNTIQSYAQSKPRRGCFIVNSTIELAPHDPEVAACVVESFACTHKAFCRALSVAQEQGELRTGYDLESLARFLTITMQGLHVAAKAGTDLAALHDTAKIALSVLA</sequence>
<dbReference type="Gene3D" id="1.10.10.60">
    <property type="entry name" value="Homeodomain-like"/>
    <property type="match status" value="1"/>
</dbReference>
<dbReference type="SUPFAM" id="SSF48498">
    <property type="entry name" value="Tetracyclin repressor-like, C-terminal domain"/>
    <property type="match status" value="1"/>
</dbReference>
<dbReference type="AlphaFoldDB" id="A0A8J3N7J5"/>
<evidence type="ECO:0000256" key="2">
    <source>
        <dbReference type="ARBA" id="ARBA00023125"/>
    </source>
</evidence>
<dbReference type="EMBL" id="BNJK01000001">
    <property type="protein sequence ID" value="GHO97232.1"/>
    <property type="molecule type" value="Genomic_DNA"/>
</dbReference>
<evidence type="ECO:0000313" key="6">
    <source>
        <dbReference type="EMBL" id="GHO97232.1"/>
    </source>
</evidence>
<keyword evidence="2 4" id="KW-0238">DNA-binding</keyword>
<dbReference type="Pfam" id="PF16925">
    <property type="entry name" value="TetR_C_13"/>
    <property type="match status" value="1"/>
</dbReference>
<keyword evidence="1" id="KW-0805">Transcription regulation</keyword>
<protein>
    <submittedName>
        <fullName evidence="6">TetR family transcriptional regulator</fullName>
    </submittedName>
</protein>
<evidence type="ECO:0000256" key="1">
    <source>
        <dbReference type="ARBA" id="ARBA00023015"/>
    </source>
</evidence>
<reference evidence="6" key="1">
    <citation type="submission" date="2020-10" db="EMBL/GenBank/DDBJ databases">
        <title>Taxonomic study of unclassified bacteria belonging to the class Ktedonobacteria.</title>
        <authorList>
            <person name="Yabe S."/>
            <person name="Wang C.M."/>
            <person name="Zheng Y."/>
            <person name="Sakai Y."/>
            <person name="Cavaletti L."/>
            <person name="Monciardini P."/>
            <person name="Donadio S."/>
        </authorList>
    </citation>
    <scope>NUCLEOTIDE SEQUENCE</scope>
    <source>
        <strain evidence="6">ID150040</strain>
    </source>
</reference>
<dbReference type="PANTHER" id="PTHR47506:SF1">
    <property type="entry name" value="HTH-TYPE TRANSCRIPTIONAL REGULATOR YJDC"/>
    <property type="match status" value="1"/>
</dbReference>
<dbReference type="Pfam" id="PF00440">
    <property type="entry name" value="TetR_N"/>
    <property type="match status" value="1"/>
</dbReference>
<dbReference type="GO" id="GO:0003677">
    <property type="term" value="F:DNA binding"/>
    <property type="evidence" value="ECO:0007669"/>
    <property type="project" value="UniProtKB-UniRule"/>
</dbReference>
<feature type="DNA-binding region" description="H-T-H motif" evidence="4">
    <location>
        <begin position="29"/>
        <end position="48"/>
    </location>
</feature>
<dbReference type="PANTHER" id="PTHR47506">
    <property type="entry name" value="TRANSCRIPTIONAL REGULATORY PROTEIN"/>
    <property type="match status" value="1"/>
</dbReference>
<dbReference type="InterPro" id="IPR009057">
    <property type="entry name" value="Homeodomain-like_sf"/>
</dbReference>
<dbReference type="InterPro" id="IPR001647">
    <property type="entry name" value="HTH_TetR"/>
</dbReference>
<evidence type="ECO:0000256" key="3">
    <source>
        <dbReference type="ARBA" id="ARBA00023163"/>
    </source>
</evidence>
<dbReference type="InterPro" id="IPR036271">
    <property type="entry name" value="Tet_transcr_reg_TetR-rel_C_sf"/>
</dbReference>
<dbReference type="PROSITE" id="PS50977">
    <property type="entry name" value="HTH_TETR_2"/>
    <property type="match status" value="1"/>
</dbReference>
<dbReference type="SUPFAM" id="SSF46689">
    <property type="entry name" value="Homeodomain-like"/>
    <property type="match status" value="1"/>
</dbReference>
<feature type="domain" description="HTH tetR-type" evidence="5">
    <location>
        <begin position="6"/>
        <end position="66"/>
    </location>
</feature>
<keyword evidence="7" id="KW-1185">Reference proteome</keyword>
<keyword evidence="3" id="KW-0804">Transcription</keyword>
<organism evidence="6 7">
    <name type="scientific">Reticulibacter mediterranei</name>
    <dbReference type="NCBI Taxonomy" id="2778369"/>
    <lineage>
        <taxon>Bacteria</taxon>
        <taxon>Bacillati</taxon>
        <taxon>Chloroflexota</taxon>
        <taxon>Ktedonobacteria</taxon>
        <taxon>Ktedonobacterales</taxon>
        <taxon>Reticulibacteraceae</taxon>
        <taxon>Reticulibacter</taxon>
    </lineage>
</organism>
<comment type="caution">
    <text evidence="6">The sequence shown here is derived from an EMBL/GenBank/DDBJ whole genome shotgun (WGS) entry which is preliminary data.</text>
</comment>